<dbReference type="PANTHER" id="PTHR45969">
    <property type="entry name" value="RING ZINC FINGER PROTEIN-RELATED"/>
    <property type="match status" value="1"/>
</dbReference>
<dbReference type="GO" id="GO:0061630">
    <property type="term" value="F:ubiquitin protein ligase activity"/>
    <property type="evidence" value="ECO:0007669"/>
    <property type="project" value="TreeGrafter"/>
</dbReference>
<feature type="domain" description="RING-type" evidence="6">
    <location>
        <begin position="57"/>
        <end position="99"/>
    </location>
</feature>
<keyword evidence="5" id="KW-0812">Transmembrane</keyword>
<dbReference type="PROSITE" id="PS50089">
    <property type="entry name" value="ZF_RING_2"/>
    <property type="match status" value="1"/>
</dbReference>
<evidence type="ECO:0000313" key="7">
    <source>
        <dbReference type="EMBL" id="KAH8371500.1"/>
    </source>
</evidence>
<dbReference type="Proteomes" id="UP001200034">
    <property type="component" value="Unassembled WGS sequence"/>
</dbReference>
<dbReference type="Pfam" id="PF13639">
    <property type="entry name" value="zf-RING_2"/>
    <property type="match status" value="1"/>
</dbReference>
<comment type="caution">
    <text evidence="7">The sequence shown here is derived from an EMBL/GenBank/DDBJ whole genome shotgun (WGS) entry which is preliminary data.</text>
</comment>
<accession>A0AAD4K0T8</accession>
<evidence type="ECO:0000256" key="3">
    <source>
        <dbReference type="ARBA" id="ARBA00022833"/>
    </source>
</evidence>
<gene>
    <name evidence="7" type="ORF">KR093_007698</name>
</gene>
<organism evidence="7 8">
    <name type="scientific">Drosophila rubida</name>
    <dbReference type="NCBI Taxonomy" id="30044"/>
    <lineage>
        <taxon>Eukaryota</taxon>
        <taxon>Metazoa</taxon>
        <taxon>Ecdysozoa</taxon>
        <taxon>Arthropoda</taxon>
        <taxon>Hexapoda</taxon>
        <taxon>Insecta</taxon>
        <taxon>Pterygota</taxon>
        <taxon>Neoptera</taxon>
        <taxon>Endopterygota</taxon>
        <taxon>Diptera</taxon>
        <taxon>Brachycera</taxon>
        <taxon>Muscomorpha</taxon>
        <taxon>Ephydroidea</taxon>
        <taxon>Drosophilidae</taxon>
        <taxon>Drosophila</taxon>
    </lineage>
</organism>
<dbReference type="EMBL" id="JAJJHW010002585">
    <property type="protein sequence ID" value="KAH8371500.1"/>
    <property type="molecule type" value="Genomic_DNA"/>
</dbReference>
<evidence type="ECO:0000256" key="2">
    <source>
        <dbReference type="ARBA" id="ARBA00022771"/>
    </source>
</evidence>
<keyword evidence="8" id="KW-1185">Reference proteome</keyword>
<keyword evidence="3" id="KW-0862">Zinc</keyword>
<evidence type="ECO:0000256" key="5">
    <source>
        <dbReference type="SAM" id="Phobius"/>
    </source>
</evidence>
<proteinExistence type="predicted"/>
<reference evidence="7" key="1">
    <citation type="journal article" date="2021" name="Mol. Ecol. Resour.">
        <title>Phylogenomic analyses of the genus Drosophila reveals genomic signals of climate adaptation.</title>
        <authorList>
            <person name="Li F."/>
            <person name="Rane R.V."/>
            <person name="Luria V."/>
            <person name="Xiong Z."/>
            <person name="Chen J."/>
            <person name="Li Z."/>
            <person name="Catullo R.A."/>
            <person name="Griffin P.C."/>
            <person name="Schiffer M."/>
            <person name="Pearce S."/>
            <person name="Lee S.F."/>
            <person name="McElroy K."/>
            <person name="Stocker A."/>
            <person name="Shirriffs J."/>
            <person name="Cockerell F."/>
            <person name="Coppin C."/>
            <person name="Sgro C.M."/>
            <person name="Karger A."/>
            <person name="Cain J.W."/>
            <person name="Weber J.A."/>
            <person name="Santpere G."/>
            <person name="Kirschner M.W."/>
            <person name="Hoffmann A.A."/>
            <person name="Oakeshott J.G."/>
            <person name="Zhang G."/>
        </authorList>
    </citation>
    <scope>NUCLEOTIDE SEQUENCE</scope>
    <source>
        <strain evidence="7">BGI-SZ-2011g</strain>
    </source>
</reference>
<dbReference type="InterPro" id="IPR013083">
    <property type="entry name" value="Znf_RING/FYVE/PHD"/>
</dbReference>
<protein>
    <recommendedName>
        <fullName evidence="6">RING-type domain-containing protein</fullName>
    </recommendedName>
</protein>
<evidence type="ECO:0000313" key="8">
    <source>
        <dbReference type="Proteomes" id="UP001200034"/>
    </source>
</evidence>
<evidence type="ECO:0000256" key="1">
    <source>
        <dbReference type="ARBA" id="ARBA00022723"/>
    </source>
</evidence>
<evidence type="ECO:0000259" key="6">
    <source>
        <dbReference type="PROSITE" id="PS50089"/>
    </source>
</evidence>
<evidence type="ECO:0000256" key="4">
    <source>
        <dbReference type="PROSITE-ProRule" id="PRU00175"/>
    </source>
</evidence>
<dbReference type="Gene3D" id="3.30.40.10">
    <property type="entry name" value="Zinc/RING finger domain, C3HC4 (zinc finger)"/>
    <property type="match status" value="1"/>
</dbReference>
<sequence>MPIVLNTLSISIPLYFFITATIVFLLVYFPRFIMNRCTGLLAHLGLYKDVLPNGYSCAICLDTELEGIHLHIRLGCGHIFHKNCISRWVVVEESCPICRCAIIPPGEEGKSFIVRCNMDRNHPRNIMGMGMVRAPVDSYNGNLIRVSIRRNSLPNA</sequence>
<feature type="transmembrane region" description="Helical" evidence="5">
    <location>
        <begin position="12"/>
        <end position="29"/>
    </location>
</feature>
<dbReference type="AlphaFoldDB" id="A0AAD4K0T8"/>
<dbReference type="InterPro" id="IPR001841">
    <property type="entry name" value="Znf_RING"/>
</dbReference>
<dbReference type="SUPFAM" id="SSF57850">
    <property type="entry name" value="RING/U-box"/>
    <property type="match status" value="1"/>
</dbReference>
<keyword evidence="5" id="KW-1133">Transmembrane helix</keyword>
<dbReference type="PANTHER" id="PTHR45969:SF81">
    <property type="entry name" value="OS08G0157400 PROTEIN"/>
    <property type="match status" value="1"/>
</dbReference>
<dbReference type="GO" id="GO:0008270">
    <property type="term" value="F:zinc ion binding"/>
    <property type="evidence" value="ECO:0007669"/>
    <property type="project" value="UniProtKB-KW"/>
</dbReference>
<keyword evidence="1" id="KW-0479">Metal-binding</keyword>
<keyword evidence="2 4" id="KW-0863">Zinc-finger</keyword>
<keyword evidence="5" id="KW-0472">Membrane</keyword>
<dbReference type="SMART" id="SM00184">
    <property type="entry name" value="RING"/>
    <property type="match status" value="1"/>
</dbReference>
<name>A0AAD4K0T8_9MUSC</name>
<dbReference type="GO" id="GO:0016567">
    <property type="term" value="P:protein ubiquitination"/>
    <property type="evidence" value="ECO:0007669"/>
    <property type="project" value="TreeGrafter"/>
</dbReference>